<evidence type="ECO:0000259" key="4">
    <source>
        <dbReference type="PROSITE" id="PS51015"/>
    </source>
</evidence>
<keyword evidence="6" id="KW-1185">Reference proteome</keyword>
<evidence type="ECO:0000256" key="3">
    <source>
        <dbReference type="SAM" id="MobiDB-lite"/>
    </source>
</evidence>
<dbReference type="EMBL" id="ML991827">
    <property type="protein sequence ID" value="KAF2231432.1"/>
    <property type="molecule type" value="Genomic_DNA"/>
</dbReference>
<protein>
    <recommendedName>
        <fullName evidence="4">YDG domain-containing protein</fullName>
    </recommendedName>
</protein>
<dbReference type="PANTHER" id="PTHR14140:SF27">
    <property type="entry name" value="OS04G0289800 PROTEIN"/>
    <property type="match status" value="1"/>
</dbReference>
<proteinExistence type="predicted"/>
<accession>A0A6A6H0C1</accession>
<evidence type="ECO:0000313" key="6">
    <source>
        <dbReference type="Proteomes" id="UP000800092"/>
    </source>
</evidence>
<comment type="subcellular location">
    <subcellularLocation>
        <location evidence="2">Nucleus</location>
    </subcellularLocation>
</comment>
<feature type="region of interest" description="Disordered" evidence="3">
    <location>
        <begin position="434"/>
        <end position="464"/>
    </location>
</feature>
<dbReference type="AlphaFoldDB" id="A0A6A6H0C1"/>
<dbReference type="Gene3D" id="2.30.280.10">
    <property type="entry name" value="SRA-YDG"/>
    <property type="match status" value="1"/>
</dbReference>
<evidence type="ECO:0000256" key="1">
    <source>
        <dbReference type="ARBA" id="ARBA00023242"/>
    </source>
</evidence>
<keyword evidence="1 2" id="KW-0539">Nucleus</keyword>
<dbReference type="PANTHER" id="PTHR14140">
    <property type="entry name" value="E3 UBIQUITIN-PROTEIN LIGASE UHRF-RELATED"/>
    <property type="match status" value="1"/>
</dbReference>
<evidence type="ECO:0000313" key="5">
    <source>
        <dbReference type="EMBL" id="KAF2231432.1"/>
    </source>
</evidence>
<dbReference type="Pfam" id="PF02182">
    <property type="entry name" value="SAD_SRA"/>
    <property type="match status" value="1"/>
</dbReference>
<feature type="domain" description="YDG" evidence="4">
    <location>
        <begin position="120"/>
        <end position="290"/>
    </location>
</feature>
<feature type="region of interest" description="Disordered" evidence="3">
    <location>
        <begin position="491"/>
        <end position="512"/>
    </location>
</feature>
<organism evidence="5 6">
    <name type="scientific">Viridothelium virens</name>
    <name type="common">Speckled blister lichen</name>
    <name type="synonym">Trypethelium virens</name>
    <dbReference type="NCBI Taxonomy" id="1048519"/>
    <lineage>
        <taxon>Eukaryota</taxon>
        <taxon>Fungi</taxon>
        <taxon>Dikarya</taxon>
        <taxon>Ascomycota</taxon>
        <taxon>Pezizomycotina</taxon>
        <taxon>Dothideomycetes</taxon>
        <taxon>Dothideomycetes incertae sedis</taxon>
        <taxon>Trypetheliales</taxon>
        <taxon>Trypetheliaceae</taxon>
        <taxon>Viridothelium</taxon>
    </lineage>
</organism>
<feature type="compositionally biased region" description="Acidic residues" evidence="3">
    <location>
        <begin position="436"/>
        <end position="445"/>
    </location>
</feature>
<gene>
    <name evidence="5" type="ORF">EV356DRAFT_569589</name>
</gene>
<dbReference type="GO" id="GO:0016567">
    <property type="term" value="P:protein ubiquitination"/>
    <property type="evidence" value="ECO:0007669"/>
    <property type="project" value="TreeGrafter"/>
</dbReference>
<dbReference type="InterPro" id="IPR045134">
    <property type="entry name" value="UHRF1/2-like"/>
</dbReference>
<dbReference type="PROSITE" id="PS51015">
    <property type="entry name" value="YDG"/>
    <property type="match status" value="1"/>
</dbReference>
<dbReference type="Proteomes" id="UP000800092">
    <property type="component" value="Unassembled WGS sequence"/>
</dbReference>
<feature type="compositionally biased region" description="Basic and acidic residues" evidence="3">
    <location>
        <begin position="497"/>
        <end position="512"/>
    </location>
</feature>
<dbReference type="GO" id="GO:0044027">
    <property type="term" value="P:negative regulation of gene expression via chromosomal CpG island methylation"/>
    <property type="evidence" value="ECO:0007669"/>
    <property type="project" value="TreeGrafter"/>
</dbReference>
<feature type="region of interest" description="Disordered" evidence="3">
    <location>
        <begin position="325"/>
        <end position="364"/>
    </location>
</feature>
<sequence>MPPGFATRVFGPDELKYMARWIRDELDPQVAREGPQALKPDDVLILHDAFTAFALNPSNIGISLPVLRYSRIHRAIQIIARKATRWPGRLIDLCDDIIVIWEQLWGPLNDVQLILYGEGGRLWHVMKPGYFTHEETVRQWKKEQRTRRGAPDILEEQPMEHGHLSFTPGQWWINQSFAFQAGIINDVGHYGGIVYNEGGAYAIVLAGSDEFNSDDPNSFWFHTKPGDKGKYRLTAADANSRYPIRILRTHTLHSPWAPKVGIRYDGLHKVTRWFIKMQNGQFVYDIYLTRMPDQRPMEEVLLHPWADEREDYAEYRRLRETWREGDHKNARQRPRAVQSSDVYDDASSGQASDQSLQEDTNARMKVPMTDNKSMKILGQPELPKLSELELSSPTADLFTIPSKSPKTVSRVALDTNGSKDGAACENKQRVRRLYDGSEDEVELDSQDTASEARSTPESERPPRNAAVEIGRKFGQMTSGQLQAINALYSTHITKRRTSPESRAAERSSRSPS</sequence>
<dbReference type="InterPro" id="IPR036987">
    <property type="entry name" value="SRA-YDG_sf"/>
</dbReference>
<dbReference type="SUPFAM" id="SSF88697">
    <property type="entry name" value="PUA domain-like"/>
    <property type="match status" value="1"/>
</dbReference>
<dbReference type="OrthoDB" id="3244603at2759"/>
<reference evidence="5" key="1">
    <citation type="journal article" date="2020" name="Stud. Mycol.">
        <title>101 Dothideomycetes genomes: a test case for predicting lifestyles and emergence of pathogens.</title>
        <authorList>
            <person name="Haridas S."/>
            <person name="Albert R."/>
            <person name="Binder M."/>
            <person name="Bloem J."/>
            <person name="Labutti K."/>
            <person name="Salamov A."/>
            <person name="Andreopoulos B."/>
            <person name="Baker S."/>
            <person name="Barry K."/>
            <person name="Bills G."/>
            <person name="Bluhm B."/>
            <person name="Cannon C."/>
            <person name="Castanera R."/>
            <person name="Culley D."/>
            <person name="Daum C."/>
            <person name="Ezra D."/>
            <person name="Gonzalez J."/>
            <person name="Henrissat B."/>
            <person name="Kuo A."/>
            <person name="Liang C."/>
            <person name="Lipzen A."/>
            <person name="Lutzoni F."/>
            <person name="Magnuson J."/>
            <person name="Mondo S."/>
            <person name="Nolan M."/>
            <person name="Ohm R."/>
            <person name="Pangilinan J."/>
            <person name="Park H.-J."/>
            <person name="Ramirez L."/>
            <person name="Alfaro M."/>
            <person name="Sun H."/>
            <person name="Tritt A."/>
            <person name="Yoshinaga Y."/>
            <person name="Zwiers L.-H."/>
            <person name="Turgeon B."/>
            <person name="Goodwin S."/>
            <person name="Spatafora J."/>
            <person name="Crous P."/>
            <person name="Grigoriev I."/>
        </authorList>
    </citation>
    <scope>NUCLEOTIDE SEQUENCE</scope>
    <source>
        <strain evidence="5">Tuck. ex Michener</strain>
    </source>
</reference>
<dbReference type="SMART" id="SM00466">
    <property type="entry name" value="SRA"/>
    <property type="match status" value="1"/>
</dbReference>
<dbReference type="GO" id="GO:0005634">
    <property type="term" value="C:nucleus"/>
    <property type="evidence" value="ECO:0007669"/>
    <property type="project" value="UniProtKB-SubCell"/>
</dbReference>
<dbReference type="InterPro" id="IPR015947">
    <property type="entry name" value="PUA-like_sf"/>
</dbReference>
<name>A0A6A6H0C1_VIRVR</name>
<dbReference type="InterPro" id="IPR003105">
    <property type="entry name" value="SRA_YDG"/>
</dbReference>
<evidence type="ECO:0000256" key="2">
    <source>
        <dbReference type="PROSITE-ProRule" id="PRU00358"/>
    </source>
</evidence>
<feature type="compositionally biased region" description="Low complexity" evidence="3">
    <location>
        <begin position="345"/>
        <end position="355"/>
    </location>
</feature>
<dbReference type="GO" id="GO:0061630">
    <property type="term" value="F:ubiquitin protein ligase activity"/>
    <property type="evidence" value="ECO:0007669"/>
    <property type="project" value="TreeGrafter"/>
</dbReference>